<evidence type="ECO:0000256" key="12">
    <source>
        <dbReference type="ARBA" id="ARBA00023012"/>
    </source>
</evidence>
<dbReference type="GO" id="GO:0005886">
    <property type="term" value="C:plasma membrane"/>
    <property type="evidence" value="ECO:0007669"/>
    <property type="project" value="UniProtKB-SubCell"/>
</dbReference>
<dbReference type="Pfam" id="PF17203">
    <property type="entry name" value="sCache_3_2"/>
    <property type="match status" value="1"/>
</dbReference>
<dbReference type="InterPro" id="IPR003661">
    <property type="entry name" value="HisK_dim/P_dom"/>
</dbReference>
<evidence type="ECO:0000256" key="15">
    <source>
        <dbReference type="SAM" id="Phobius"/>
    </source>
</evidence>
<keyword evidence="5" id="KW-0597">Phosphoprotein</keyword>
<dbReference type="InterPro" id="IPR000014">
    <property type="entry name" value="PAS"/>
</dbReference>
<dbReference type="Gene3D" id="3.30.565.10">
    <property type="entry name" value="Histidine kinase-like ATPase, C-terminal domain"/>
    <property type="match status" value="1"/>
</dbReference>
<evidence type="ECO:0000256" key="6">
    <source>
        <dbReference type="ARBA" id="ARBA00022679"/>
    </source>
</evidence>
<feature type="transmembrane region" description="Helical" evidence="15">
    <location>
        <begin position="174"/>
        <end position="193"/>
    </location>
</feature>
<feature type="compositionally biased region" description="Polar residues" evidence="14">
    <location>
        <begin position="679"/>
        <end position="692"/>
    </location>
</feature>
<dbReference type="HOGENOM" id="CLU_410352_0_0_7"/>
<dbReference type="GO" id="GO:0005524">
    <property type="term" value="F:ATP binding"/>
    <property type="evidence" value="ECO:0007669"/>
    <property type="project" value="UniProtKB-KW"/>
</dbReference>
<dbReference type="PANTHER" id="PTHR43065:SF46">
    <property type="entry name" value="C4-DICARBOXYLATE TRANSPORT SENSOR PROTEIN DCTB"/>
    <property type="match status" value="1"/>
</dbReference>
<dbReference type="PANTHER" id="PTHR43065">
    <property type="entry name" value="SENSOR HISTIDINE KINASE"/>
    <property type="match status" value="1"/>
</dbReference>
<evidence type="ECO:0000256" key="13">
    <source>
        <dbReference type="ARBA" id="ARBA00023136"/>
    </source>
</evidence>
<dbReference type="PROSITE" id="PS50112">
    <property type="entry name" value="PAS"/>
    <property type="match status" value="1"/>
</dbReference>
<dbReference type="CDD" id="cd00130">
    <property type="entry name" value="PAS"/>
    <property type="match status" value="1"/>
</dbReference>
<dbReference type="InterPro" id="IPR033463">
    <property type="entry name" value="sCache_3"/>
</dbReference>
<organism evidence="18 19">
    <name type="scientific">Oleidesulfovibrio alaskensis (strain ATCC BAA-1058 / DSM 17464 / G20)</name>
    <name type="common">Desulfovibrio alaskensis</name>
    <dbReference type="NCBI Taxonomy" id="207559"/>
    <lineage>
        <taxon>Bacteria</taxon>
        <taxon>Pseudomonadati</taxon>
        <taxon>Thermodesulfobacteriota</taxon>
        <taxon>Desulfovibrionia</taxon>
        <taxon>Desulfovibrionales</taxon>
        <taxon>Desulfovibrionaceae</taxon>
        <taxon>Oleidesulfovibrio</taxon>
    </lineage>
</organism>
<name>Q314Y4_OLEA2</name>
<dbReference type="InterPro" id="IPR004358">
    <property type="entry name" value="Sig_transdc_His_kin-like_C"/>
</dbReference>
<dbReference type="InterPro" id="IPR005467">
    <property type="entry name" value="His_kinase_dom"/>
</dbReference>
<reference evidence="18 19" key="1">
    <citation type="journal article" date="2011" name="J. Bacteriol.">
        <title>Complete genome sequence and updated annotation of Desulfovibrio alaskensis G20.</title>
        <authorList>
            <person name="Hauser L.J."/>
            <person name="Land M.L."/>
            <person name="Brown S.D."/>
            <person name="Larimer F."/>
            <person name="Keller K.L."/>
            <person name="Rapp-Giles B.J."/>
            <person name="Price M.N."/>
            <person name="Lin M."/>
            <person name="Bruce D.C."/>
            <person name="Detter J.C."/>
            <person name="Tapia R."/>
            <person name="Han C.S."/>
            <person name="Goodwin L.A."/>
            <person name="Cheng J.F."/>
            <person name="Pitluck S."/>
            <person name="Copeland A."/>
            <person name="Lucas S."/>
            <person name="Nolan M."/>
            <person name="Lapidus A.L."/>
            <person name="Palumbo A.V."/>
            <person name="Wall J.D."/>
        </authorList>
    </citation>
    <scope>NUCLEOTIDE SEQUENCE [LARGE SCALE GENOMIC DNA]</scope>
    <source>
        <strain evidence="19">ATCC BAA 1058 / DSM 17464 / G20</strain>
    </source>
</reference>
<evidence type="ECO:0000256" key="5">
    <source>
        <dbReference type="ARBA" id="ARBA00022553"/>
    </source>
</evidence>
<keyword evidence="10" id="KW-0067">ATP-binding</keyword>
<dbReference type="SMART" id="SM00387">
    <property type="entry name" value="HATPase_c"/>
    <property type="match status" value="1"/>
</dbReference>
<evidence type="ECO:0000256" key="7">
    <source>
        <dbReference type="ARBA" id="ARBA00022692"/>
    </source>
</evidence>
<feature type="region of interest" description="Disordered" evidence="14">
    <location>
        <begin position="666"/>
        <end position="702"/>
    </location>
</feature>
<keyword evidence="4" id="KW-1003">Cell membrane</keyword>
<dbReference type="Gene3D" id="1.10.287.130">
    <property type="match status" value="1"/>
</dbReference>
<keyword evidence="6" id="KW-0808">Transferase</keyword>
<dbReference type="Gene3D" id="3.30.450.20">
    <property type="entry name" value="PAS domain"/>
    <property type="match status" value="1"/>
</dbReference>
<dbReference type="SUPFAM" id="SSF47384">
    <property type="entry name" value="Homodimeric domain of signal transducing histidine kinase"/>
    <property type="match status" value="1"/>
</dbReference>
<dbReference type="SMART" id="SM00091">
    <property type="entry name" value="PAS"/>
    <property type="match status" value="1"/>
</dbReference>
<evidence type="ECO:0000256" key="4">
    <source>
        <dbReference type="ARBA" id="ARBA00022475"/>
    </source>
</evidence>
<evidence type="ECO:0000256" key="14">
    <source>
        <dbReference type="SAM" id="MobiDB-lite"/>
    </source>
</evidence>
<evidence type="ECO:0000256" key="11">
    <source>
        <dbReference type="ARBA" id="ARBA00022989"/>
    </source>
</evidence>
<evidence type="ECO:0000259" key="17">
    <source>
        <dbReference type="PROSITE" id="PS50112"/>
    </source>
</evidence>
<keyword evidence="12" id="KW-0902">Two-component regulatory system</keyword>
<dbReference type="GO" id="GO:0000155">
    <property type="term" value="F:phosphorelay sensor kinase activity"/>
    <property type="evidence" value="ECO:0007669"/>
    <property type="project" value="InterPro"/>
</dbReference>
<proteinExistence type="predicted"/>
<evidence type="ECO:0000256" key="9">
    <source>
        <dbReference type="ARBA" id="ARBA00022777"/>
    </source>
</evidence>
<dbReference type="SUPFAM" id="SSF55785">
    <property type="entry name" value="PYP-like sensor domain (PAS domain)"/>
    <property type="match status" value="1"/>
</dbReference>
<feature type="domain" description="Histidine kinase" evidence="16">
    <location>
        <begin position="444"/>
        <end position="674"/>
    </location>
</feature>
<dbReference type="InterPro" id="IPR036097">
    <property type="entry name" value="HisK_dim/P_sf"/>
</dbReference>
<dbReference type="Pfam" id="PF13426">
    <property type="entry name" value="PAS_9"/>
    <property type="match status" value="1"/>
</dbReference>
<keyword evidence="7 15" id="KW-0812">Transmembrane</keyword>
<dbReference type="EC" id="2.7.13.3" evidence="3"/>
<evidence type="ECO:0000256" key="10">
    <source>
        <dbReference type="ARBA" id="ARBA00022840"/>
    </source>
</evidence>
<dbReference type="KEGG" id="dde:Dde_0711"/>
<evidence type="ECO:0000256" key="3">
    <source>
        <dbReference type="ARBA" id="ARBA00012438"/>
    </source>
</evidence>
<dbReference type="RefSeq" id="WP_011366794.1">
    <property type="nucleotide sequence ID" value="NC_007519.1"/>
</dbReference>
<feature type="transmembrane region" description="Helical" evidence="15">
    <location>
        <begin position="17"/>
        <end position="40"/>
    </location>
</feature>
<keyword evidence="9 18" id="KW-0418">Kinase</keyword>
<dbReference type="Pfam" id="PF02518">
    <property type="entry name" value="HATPase_c"/>
    <property type="match status" value="1"/>
</dbReference>
<evidence type="ECO:0000256" key="1">
    <source>
        <dbReference type="ARBA" id="ARBA00000085"/>
    </source>
</evidence>
<dbReference type="PROSITE" id="PS50109">
    <property type="entry name" value="HIS_KIN"/>
    <property type="match status" value="1"/>
</dbReference>
<feature type="compositionally biased region" description="Basic and acidic residues" evidence="14">
    <location>
        <begin position="693"/>
        <end position="702"/>
    </location>
</feature>
<sequence length="702" mass="77580">MNRLLEKFSALSLQNKFFFSILAVIMIISGTIALLARWILVSSLTTELELRGTAVAHSVAARGASHILDNDRPQLLNLIFDEAQLRERQQLVAYIFVQDKDNTVLGHTLVRPLPPQLAGANPLPAGVSRSVKVVSVHGEPAYDIAVPIYEGLYRIGTVHVGLSKDHIDRLVGKLRITFLGFISAVIVIIFLISHRLSRYITAPVVQLTRISDDLSRGNFQSAGTLDGAGSGWTITDCPAYDDTDLPCWHFDEQMKSHMSPESLHRCKTCVFYRKRKGDEVLQLTDSFRNMVWSIKLYRQRLQESEGKYRSLFDSGPDPIFVVDCTSHTILDANPRAEEVYGYGRGELTGTSFLEVGPDPNRECLAVFEQGGEAESATGCLYFSKVVHYRKGKVPFYVNMHACPIGYRGRPAIIVATTDITDMMEKDAQLVQASKMKSLGEMSAGVAHELNQPLNAIRMGSDYLAMVFSSLPQNNEGHICISAGHAREVLEEIGAQVDRATEIINTLRSFSRKADFLAAPIDINAPVRAVVSLAERQFQLQNITILLDLQENLPPVQAHDNRLQQVFFNLISNARDAIQERRRSQEKPTDGRIVITSRAAEQQVVLSFSDNGCGFPEAMRDKVFEPFFTTKATGQGMGLGLAISYGIVRDYGGQIRAESKTGEGTTFHLGFPVHDPRGATHTSRAATARGGTQTERDTPENGA</sequence>
<dbReference type="SMART" id="SM00388">
    <property type="entry name" value="HisKA"/>
    <property type="match status" value="1"/>
</dbReference>
<keyword evidence="11 15" id="KW-1133">Transmembrane helix</keyword>
<protein>
    <recommendedName>
        <fullName evidence="3">histidine kinase</fullName>
        <ecNumber evidence="3">2.7.13.3</ecNumber>
    </recommendedName>
</protein>
<dbReference type="CDD" id="cd00082">
    <property type="entry name" value="HisKA"/>
    <property type="match status" value="1"/>
</dbReference>
<comment type="catalytic activity">
    <reaction evidence="1">
        <text>ATP + protein L-histidine = ADP + protein N-phospho-L-histidine.</text>
        <dbReference type="EC" id="2.7.13.3"/>
    </reaction>
</comment>
<dbReference type="InterPro" id="IPR035965">
    <property type="entry name" value="PAS-like_dom_sf"/>
</dbReference>
<keyword evidence="19" id="KW-1185">Reference proteome</keyword>
<evidence type="ECO:0000256" key="2">
    <source>
        <dbReference type="ARBA" id="ARBA00004651"/>
    </source>
</evidence>
<dbReference type="PRINTS" id="PR00344">
    <property type="entry name" value="BCTRLSENSOR"/>
</dbReference>
<dbReference type="eggNOG" id="COG4191">
    <property type="taxonomic scope" value="Bacteria"/>
</dbReference>
<dbReference type="STRING" id="207559.Dde_0711"/>
<comment type="subcellular location">
    <subcellularLocation>
        <location evidence="2">Cell membrane</location>
        <topology evidence="2">Multi-pass membrane protein</topology>
    </subcellularLocation>
</comment>
<dbReference type="InterPro" id="IPR003594">
    <property type="entry name" value="HATPase_dom"/>
</dbReference>
<evidence type="ECO:0000256" key="8">
    <source>
        <dbReference type="ARBA" id="ARBA00022741"/>
    </source>
</evidence>
<keyword evidence="13 15" id="KW-0472">Membrane</keyword>
<keyword evidence="8" id="KW-0547">Nucleotide-binding</keyword>
<evidence type="ECO:0000313" key="19">
    <source>
        <dbReference type="Proteomes" id="UP000002710"/>
    </source>
</evidence>
<evidence type="ECO:0000313" key="18">
    <source>
        <dbReference type="EMBL" id="ABB37512.1"/>
    </source>
</evidence>
<dbReference type="EMBL" id="CP000112">
    <property type="protein sequence ID" value="ABB37512.1"/>
    <property type="molecule type" value="Genomic_DNA"/>
</dbReference>
<gene>
    <name evidence="18" type="ordered locus">Dde_0711</name>
</gene>
<dbReference type="Gene3D" id="6.10.340.10">
    <property type="match status" value="1"/>
</dbReference>
<dbReference type="AlphaFoldDB" id="Q314Y4"/>
<dbReference type="Proteomes" id="UP000002710">
    <property type="component" value="Chromosome"/>
</dbReference>
<dbReference type="SUPFAM" id="SSF55874">
    <property type="entry name" value="ATPase domain of HSP90 chaperone/DNA topoisomerase II/histidine kinase"/>
    <property type="match status" value="1"/>
</dbReference>
<dbReference type="Pfam" id="PF00512">
    <property type="entry name" value="HisKA"/>
    <property type="match status" value="1"/>
</dbReference>
<evidence type="ECO:0000259" key="16">
    <source>
        <dbReference type="PROSITE" id="PS50109"/>
    </source>
</evidence>
<dbReference type="NCBIfam" id="TIGR00229">
    <property type="entry name" value="sensory_box"/>
    <property type="match status" value="1"/>
</dbReference>
<feature type="domain" description="PAS" evidence="17">
    <location>
        <begin position="304"/>
        <end position="353"/>
    </location>
</feature>
<dbReference type="InterPro" id="IPR036890">
    <property type="entry name" value="HATPase_C_sf"/>
</dbReference>
<accession>Q314Y4</accession>